<accession>A0A239E953</accession>
<evidence type="ECO:0000313" key="11">
    <source>
        <dbReference type="EMBL" id="SNS40563.1"/>
    </source>
</evidence>
<evidence type="ECO:0000256" key="7">
    <source>
        <dbReference type="ARBA" id="ARBA00046337"/>
    </source>
</evidence>
<dbReference type="Proteomes" id="UP000198304">
    <property type="component" value="Unassembled WGS sequence"/>
</dbReference>
<dbReference type="PROSITE" id="PS01117">
    <property type="entry name" value="HTH_MARR_1"/>
    <property type="match status" value="1"/>
</dbReference>
<dbReference type="InterPro" id="IPR023187">
    <property type="entry name" value="Tscrpt_reg_MarR-type_CS"/>
</dbReference>
<protein>
    <recommendedName>
        <fullName evidence="6">HTH-type transcriptional regulator MgrA</fullName>
    </recommendedName>
    <alternativeName>
        <fullName evidence="8">HTH-type transcriptional regulator SarZ</fullName>
    </alternativeName>
    <alternativeName>
        <fullName evidence="9">Staphylococcal accessory regulator Z</fullName>
    </alternativeName>
</protein>
<evidence type="ECO:0000256" key="6">
    <source>
        <dbReference type="ARBA" id="ARBA00040307"/>
    </source>
</evidence>
<dbReference type="AlphaFoldDB" id="A0A239E953"/>
<evidence type="ECO:0000313" key="12">
    <source>
        <dbReference type="Proteomes" id="UP000198304"/>
    </source>
</evidence>
<dbReference type="PRINTS" id="PR00598">
    <property type="entry name" value="HTHMARR"/>
</dbReference>
<dbReference type="InterPro" id="IPR036388">
    <property type="entry name" value="WH-like_DNA-bd_sf"/>
</dbReference>
<dbReference type="GO" id="GO:0005737">
    <property type="term" value="C:cytoplasm"/>
    <property type="evidence" value="ECO:0007669"/>
    <property type="project" value="UniProtKB-SubCell"/>
</dbReference>
<gene>
    <name evidence="11" type="ORF">SAMN05446037_1009109</name>
</gene>
<keyword evidence="12" id="KW-1185">Reference proteome</keyword>
<dbReference type="Gene3D" id="1.10.10.10">
    <property type="entry name" value="Winged helix-like DNA-binding domain superfamily/Winged helix DNA-binding domain"/>
    <property type="match status" value="1"/>
</dbReference>
<dbReference type="InterPro" id="IPR036390">
    <property type="entry name" value="WH_DNA-bd_sf"/>
</dbReference>
<evidence type="ECO:0000259" key="10">
    <source>
        <dbReference type="PROSITE" id="PS50995"/>
    </source>
</evidence>
<evidence type="ECO:0000256" key="4">
    <source>
        <dbReference type="ARBA" id="ARBA00023125"/>
    </source>
</evidence>
<dbReference type="OrthoDB" id="327696at2"/>
<dbReference type="SMART" id="SM00347">
    <property type="entry name" value="HTH_MARR"/>
    <property type="match status" value="1"/>
</dbReference>
<comment type="similarity">
    <text evidence="7">Belongs to the SarZ family.</text>
</comment>
<dbReference type="PANTHER" id="PTHR42756:SF1">
    <property type="entry name" value="TRANSCRIPTIONAL REPRESSOR OF EMRAB OPERON"/>
    <property type="match status" value="1"/>
</dbReference>
<evidence type="ECO:0000256" key="1">
    <source>
        <dbReference type="ARBA" id="ARBA00004496"/>
    </source>
</evidence>
<evidence type="ECO:0000256" key="5">
    <source>
        <dbReference type="ARBA" id="ARBA00023163"/>
    </source>
</evidence>
<dbReference type="InterPro" id="IPR055166">
    <property type="entry name" value="Transc_reg_Sar_Rot_HTH"/>
</dbReference>
<comment type="subcellular location">
    <subcellularLocation>
        <location evidence="1">Cytoplasm</location>
    </subcellularLocation>
</comment>
<proteinExistence type="inferred from homology"/>
<dbReference type="Pfam" id="PF22381">
    <property type="entry name" value="Staph_reg_Sar_Rot"/>
    <property type="match status" value="1"/>
</dbReference>
<dbReference type="GO" id="GO:0003700">
    <property type="term" value="F:DNA-binding transcription factor activity"/>
    <property type="evidence" value="ECO:0007669"/>
    <property type="project" value="InterPro"/>
</dbReference>
<keyword evidence="3" id="KW-0843">Virulence</keyword>
<evidence type="ECO:0000256" key="8">
    <source>
        <dbReference type="ARBA" id="ARBA00047188"/>
    </source>
</evidence>
<organism evidence="11 12">
    <name type="scientific">Anaerovirgula multivorans</name>
    <dbReference type="NCBI Taxonomy" id="312168"/>
    <lineage>
        <taxon>Bacteria</taxon>
        <taxon>Bacillati</taxon>
        <taxon>Bacillota</taxon>
        <taxon>Clostridia</taxon>
        <taxon>Peptostreptococcales</taxon>
        <taxon>Natronincolaceae</taxon>
        <taxon>Anaerovirgula</taxon>
    </lineage>
</organism>
<dbReference type="GO" id="GO:0003677">
    <property type="term" value="F:DNA binding"/>
    <property type="evidence" value="ECO:0007669"/>
    <property type="project" value="UniProtKB-KW"/>
</dbReference>
<dbReference type="InterPro" id="IPR000835">
    <property type="entry name" value="HTH_MarR-typ"/>
</dbReference>
<dbReference type="EMBL" id="FZOJ01000009">
    <property type="protein sequence ID" value="SNS40563.1"/>
    <property type="molecule type" value="Genomic_DNA"/>
</dbReference>
<sequence length="162" mass="19105">MDVNSLYDLFFENIKKLFYPEEWIKLDLSFSKSEIFTMLLVDKHGEIIMSQIAEDIHIPMSTATGMVERLVKLDYLSRERSELDRRIVVIKLTDKGKALINQLKEMVSHYIHRISESLTKEEIDLLSKIFMKVIHIINDVGEEQKHAENQEKKDKIKKIEIE</sequence>
<reference evidence="11 12" key="1">
    <citation type="submission" date="2017-06" db="EMBL/GenBank/DDBJ databases">
        <authorList>
            <person name="Kim H.J."/>
            <person name="Triplett B.A."/>
        </authorList>
    </citation>
    <scope>NUCLEOTIDE SEQUENCE [LARGE SCALE GENOMIC DNA]</scope>
    <source>
        <strain evidence="11 12">SCA</strain>
    </source>
</reference>
<dbReference type="PROSITE" id="PS50995">
    <property type="entry name" value="HTH_MARR_2"/>
    <property type="match status" value="1"/>
</dbReference>
<evidence type="ECO:0000256" key="3">
    <source>
        <dbReference type="ARBA" id="ARBA00023026"/>
    </source>
</evidence>
<evidence type="ECO:0000256" key="2">
    <source>
        <dbReference type="ARBA" id="ARBA00023015"/>
    </source>
</evidence>
<keyword evidence="2" id="KW-0805">Transcription regulation</keyword>
<dbReference type="RefSeq" id="WP_089282974.1">
    <property type="nucleotide sequence ID" value="NZ_FZOJ01000009.1"/>
</dbReference>
<dbReference type="SUPFAM" id="SSF46785">
    <property type="entry name" value="Winged helix' DNA-binding domain"/>
    <property type="match status" value="1"/>
</dbReference>
<keyword evidence="4" id="KW-0238">DNA-binding</keyword>
<feature type="domain" description="HTH marR-type" evidence="10">
    <location>
        <begin position="1"/>
        <end position="135"/>
    </location>
</feature>
<evidence type="ECO:0000256" key="9">
    <source>
        <dbReference type="ARBA" id="ARBA00047207"/>
    </source>
</evidence>
<dbReference type="PANTHER" id="PTHR42756">
    <property type="entry name" value="TRANSCRIPTIONAL REGULATOR, MARR"/>
    <property type="match status" value="1"/>
</dbReference>
<name>A0A239E953_9FIRM</name>
<keyword evidence="5" id="KW-0804">Transcription</keyword>